<sequence>MGRSCGKPNLLTEQKARIAGMVDAGMSNGRVAKAVGLGQTTVSVIVPRSRTRGTVETAKKSGRPRLNDDPFFGITKIPIVFLRSSGTKAVDYIDQVYKGRLVDTLATIDPNH</sequence>
<accession>A0ACC0EMZ0</accession>
<dbReference type="Proteomes" id="UP001060170">
    <property type="component" value="Chromosome 4"/>
</dbReference>
<evidence type="ECO:0000313" key="2">
    <source>
        <dbReference type="Proteomes" id="UP001060170"/>
    </source>
</evidence>
<gene>
    <name evidence="1" type="ORF">MJO28_003680</name>
</gene>
<reference evidence="2" key="1">
    <citation type="journal article" date="2018" name="BMC Genomics">
        <title>Genomic insights into host adaptation between the wheat stripe rust pathogen (Puccinia striiformis f. sp. tritici) and the barley stripe rust pathogen (Puccinia striiformis f. sp. hordei).</title>
        <authorList>
            <person name="Xia C."/>
            <person name="Wang M."/>
            <person name="Yin C."/>
            <person name="Cornejo O.E."/>
            <person name="Hulbert S.H."/>
            <person name="Chen X."/>
        </authorList>
    </citation>
    <scope>NUCLEOTIDE SEQUENCE [LARGE SCALE GENOMIC DNA]</scope>
    <source>
        <strain evidence="2">93-210</strain>
    </source>
</reference>
<reference evidence="1 2" key="3">
    <citation type="journal article" date="2022" name="Microbiol. Spectr.">
        <title>Folding features and dynamics of 3D genome architecture in plant fungal pathogens.</title>
        <authorList>
            <person name="Xia C."/>
        </authorList>
    </citation>
    <scope>NUCLEOTIDE SEQUENCE [LARGE SCALE GENOMIC DNA]</scope>
    <source>
        <strain evidence="1 2">93-210</strain>
    </source>
</reference>
<keyword evidence="2" id="KW-1185">Reference proteome</keyword>
<protein>
    <submittedName>
        <fullName evidence="1">Uncharacterized protein</fullName>
    </submittedName>
</protein>
<organism evidence="1 2">
    <name type="scientific">Puccinia striiformis f. sp. tritici</name>
    <dbReference type="NCBI Taxonomy" id="168172"/>
    <lineage>
        <taxon>Eukaryota</taxon>
        <taxon>Fungi</taxon>
        <taxon>Dikarya</taxon>
        <taxon>Basidiomycota</taxon>
        <taxon>Pucciniomycotina</taxon>
        <taxon>Pucciniomycetes</taxon>
        <taxon>Pucciniales</taxon>
        <taxon>Pucciniaceae</taxon>
        <taxon>Puccinia</taxon>
    </lineage>
</organism>
<reference evidence="2" key="2">
    <citation type="journal article" date="2018" name="Mol. Plant Microbe Interact.">
        <title>Genome sequence resources for the wheat stripe rust pathogen (Puccinia striiformis f. sp. tritici) and the barley stripe rust pathogen (Puccinia striiformis f. sp. hordei).</title>
        <authorList>
            <person name="Xia C."/>
            <person name="Wang M."/>
            <person name="Yin C."/>
            <person name="Cornejo O.E."/>
            <person name="Hulbert S.H."/>
            <person name="Chen X."/>
        </authorList>
    </citation>
    <scope>NUCLEOTIDE SEQUENCE [LARGE SCALE GENOMIC DNA]</scope>
    <source>
        <strain evidence="2">93-210</strain>
    </source>
</reference>
<proteinExistence type="predicted"/>
<evidence type="ECO:0000313" key="1">
    <source>
        <dbReference type="EMBL" id="KAI7956585.1"/>
    </source>
</evidence>
<dbReference type="EMBL" id="CM045868">
    <property type="protein sequence ID" value="KAI7956585.1"/>
    <property type="molecule type" value="Genomic_DNA"/>
</dbReference>
<name>A0ACC0EMZ0_9BASI</name>
<comment type="caution">
    <text evidence="1">The sequence shown here is derived from an EMBL/GenBank/DDBJ whole genome shotgun (WGS) entry which is preliminary data.</text>
</comment>